<dbReference type="GO" id="GO:0003959">
    <property type="term" value="F:NADPH dehydrogenase activity"/>
    <property type="evidence" value="ECO:0007669"/>
    <property type="project" value="InterPro"/>
</dbReference>
<evidence type="ECO:0000313" key="8">
    <source>
        <dbReference type="EMBL" id="SDC01666.1"/>
    </source>
</evidence>
<dbReference type="InterPro" id="IPR044152">
    <property type="entry name" value="YqjM-like"/>
</dbReference>
<dbReference type="PANTHER" id="PTHR43303">
    <property type="entry name" value="NADPH DEHYDROGENASE C23G7.10C-RELATED"/>
    <property type="match status" value="1"/>
</dbReference>
<dbReference type="CDD" id="cd02932">
    <property type="entry name" value="OYE_YqiM_FMN"/>
    <property type="match status" value="1"/>
</dbReference>
<protein>
    <submittedName>
        <fullName evidence="8">2,4-dienoyl-CoA reductase</fullName>
    </submittedName>
</protein>
<dbReference type="PANTHER" id="PTHR43303:SF4">
    <property type="entry name" value="NADPH DEHYDROGENASE C23G7.10C-RELATED"/>
    <property type="match status" value="1"/>
</dbReference>
<evidence type="ECO:0000256" key="5">
    <source>
        <dbReference type="ARBA" id="ARBA00023002"/>
    </source>
</evidence>
<feature type="compositionally biased region" description="Basic and acidic residues" evidence="6">
    <location>
        <begin position="439"/>
        <end position="450"/>
    </location>
</feature>
<accession>A0A1G6I7D3</accession>
<dbReference type="Proteomes" id="UP000199245">
    <property type="component" value="Unassembled WGS sequence"/>
</dbReference>
<proteinExistence type="predicted"/>
<gene>
    <name evidence="8" type="ORF">SAMN05216337_100125</name>
</gene>
<evidence type="ECO:0000313" key="9">
    <source>
        <dbReference type="Proteomes" id="UP000199245"/>
    </source>
</evidence>
<feature type="compositionally biased region" description="Polar residues" evidence="6">
    <location>
        <begin position="427"/>
        <end position="436"/>
    </location>
</feature>
<feature type="region of interest" description="Disordered" evidence="6">
    <location>
        <begin position="426"/>
        <end position="450"/>
    </location>
</feature>
<feature type="domain" description="NADH:flavin oxidoreductase/NADH oxidase N-terminal" evidence="7">
    <location>
        <begin position="59"/>
        <end position="396"/>
    </location>
</feature>
<keyword evidence="5" id="KW-0560">Oxidoreductase</keyword>
<dbReference type="Gene3D" id="3.20.20.70">
    <property type="entry name" value="Aldolase class I"/>
    <property type="match status" value="1"/>
</dbReference>
<evidence type="ECO:0000256" key="1">
    <source>
        <dbReference type="ARBA" id="ARBA00001917"/>
    </source>
</evidence>
<dbReference type="AlphaFoldDB" id="A0A1G6I7D3"/>
<evidence type="ECO:0000259" key="7">
    <source>
        <dbReference type="Pfam" id="PF00724"/>
    </source>
</evidence>
<dbReference type="Pfam" id="PF00724">
    <property type="entry name" value="Oxidored_FMN"/>
    <property type="match status" value="1"/>
</dbReference>
<dbReference type="InterPro" id="IPR013785">
    <property type="entry name" value="Aldolase_TIM"/>
</dbReference>
<keyword evidence="3" id="KW-0288">FMN</keyword>
<dbReference type="GO" id="GO:0050661">
    <property type="term" value="F:NADP binding"/>
    <property type="evidence" value="ECO:0007669"/>
    <property type="project" value="InterPro"/>
</dbReference>
<name>A0A1G6I7D3_9BRAD</name>
<dbReference type="EMBL" id="FMZW01000001">
    <property type="protein sequence ID" value="SDC01666.1"/>
    <property type="molecule type" value="Genomic_DNA"/>
</dbReference>
<evidence type="ECO:0000256" key="6">
    <source>
        <dbReference type="SAM" id="MobiDB-lite"/>
    </source>
</evidence>
<dbReference type="GO" id="GO:0010181">
    <property type="term" value="F:FMN binding"/>
    <property type="evidence" value="ECO:0007669"/>
    <property type="project" value="InterPro"/>
</dbReference>
<organism evidence="8 9">
    <name type="scientific">Bradyrhizobium brasilense</name>
    <dbReference type="NCBI Taxonomy" id="1419277"/>
    <lineage>
        <taxon>Bacteria</taxon>
        <taxon>Pseudomonadati</taxon>
        <taxon>Pseudomonadota</taxon>
        <taxon>Alphaproteobacteria</taxon>
        <taxon>Hyphomicrobiales</taxon>
        <taxon>Nitrobacteraceae</taxon>
        <taxon>Bradyrhizobium</taxon>
    </lineage>
</organism>
<sequence length="450" mass="49645">MAKVPRPATALPCRDPFERPPACLYRPSRGAYIVRAKHKIGPARRATTHNEEAMSDMLLFSPMTIRGVTLKNRIVVPPMHQYSAEKGFPTDWHLMNAGKFAAGGAGLVIVESTKVERRGCGTIGDLGIWDDKFIAPLSRLVGFIKQQNAVAGIQLGHSGRKARASRPWEGDRPLERTAEIEDWDAWTPVAPSAIAHSERWPVPRALNTHEVKDLVAAWGQAARRAHAAGFEVLELHGAHGYLVHEFLSGRSNQRSDEYGGSEANRMRFLIEVTEAVRAHWPDHKPLFVRLSVEDNAGWGPEQSARLARILKAKGVDVIDCSSGGISEMAPILGKEIKYNYQVPLAEYVRAHADIMTMAVGLIIHGDQADQILRDKQADLIAVGREILNNPNWPMDAALKLGVEGPFRNVPPQFGYWLGTRAKRGFGTQPSTWQNGLRETGPKADERLTGG</sequence>
<evidence type="ECO:0000256" key="3">
    <source>
        <dbReference type="ARBA" id="ARBA00022643"/>
    </source>
</evidence>
<comment type="cofactor">
    <cofactor evidence="1">
        <name>FMN</name>
        <dbReference type="ChEBI" id="CHEBI:58210"/>
    </cofactor>
</comment>
<dbReference type="InterPro" id="IPR001155">
    <property type="entry name" value="OxRdtase_FMN_N"/>
</dbReference>
<dbReference type="SUPFAM" id="SSF51395">
    <property type="entry name" value="FMN-linked oxidoreductases"/>
    <property type="match status" value="1"/>
</dbReference>
<evidence type="ECO:0000256" key="4">
    <source>
        <dbReference type="ARBA" id="ARBA00022857"/>
    </source>
</evidence>
<keyword evidence="4" id="KW-0521">NADP</keyword>
<evidence type="ECO:0000256" key="2">
    <source>
        <dbReference type="ARBA" id="ARBA00022630"/>
    </source>
</evidence>
<keyword evidence="2" id="KW-0285">Flavoprotein</keyword>
<reference evidence="8 9" key="1">
    <citation type="submission" date="2016-10" db="EMBL/GenBank/DDBJ databases">
        <authorList>
            <person name="de Groot N.N."/>
        </authorList>
    </citation>
    <scope>NUCLEOTIDE SEQUENCE [LARGE SCALE GENOMIC DNA]</scope>
    <source>
        <strain evidence="8 9">R5</strain>
    </source>
</reference>